<comment type="caution">
    <text evidence="1">The sequence shown here is derived from an EMBL/GenBank/DDBJ whole genome shotgun (WGS) entry which is preliminary data.</text>
</comment>
<dbReference type="Proteomes" id="UP000822688">
    <property type="component" value="Chromosome 4"/>
</dbReference>
<evidence type="ECO:0000313" key="1">
    <source>
        <dbReference type="EMBL" id="KAG0578173.1"/>
    </source>
</evidence>
<proteinExistence type="predicted"/>
<dbReference type="AlphaFoldDB" id="A0A8T0I6X5"/>
<dbReference type="EMBL" id="CM026424">
    <property type="protein sequence ID" value="KAG0578173.1"/>
    <property type="molecule type" value="Genomic_DNA"/>
</dbReference>
<evidence type="ECO:0000313" key="2">
    <source>
        <dbReference type="Proteomes" id="UP000822688"/>
    </source>
</evidence>
<keyword evidence="2" id="KW-1185">Reference proteome</keyword>
<name>A0A8T0I6X5_CERPU</name>
<organism evidence="1 2">
    <name type="scientific">Ceratodon purpureus</name>
    <name type="common">Fire moss</name>
    <name type="synonym">Dicranum purpureum</name>
    <dbReference type="NCBI Taxonomy" id="3225"/>
    <lineage>
        <taxon>Eukaryota</taxon>
        <taxon>Viridiplantae</taxon>
        <taxon>Streptophyta</taxon>
        <taxon>Embryophyta</taxon>
        <taxon>Bryophyta</taxon>
        <taxon>Bryophytina</taxon>
        <taxon>Bryopsida</taxon>
        <taxon>Dicranidae</taxon>
        <taxon>Pseudoditrichales</taxon>
        <taxon>Ditrichaceae</taxon>
        <taxon>Ceratodon</taxon>
    </lineage>
</organism>
<protein>
    <submittedName>
        <fullName evidence="1">Uncharacterized protein</fullName>
    </submittedName>
</protein>
<accession>A0A8T0I6X5</accession>
<reference evidence="1" key="1">
    <citation type="submission" date="2020-06" db="EMBL/GenBank/DDBJ databases">
        <title>WGS assembly of Ceratodon purpureus strain R40.</title>
        <authorList>
            <person name="Carey S.B."/>
            <person name="Jenkins J."/>
            <person name="Shu S."/>
            <person name="Lovell J.T."/>
            <person name="Sreedasyam A."/>
            <person name="Maumus F."/>
            <person name="Tiley G.P."/>
            <person name="Fernandez-Pozo N."/>
            <person name="Barry K."/>
            <person name="Chen C."/>
            <person name="Wang M."/>
            <person name="Lipzen A."/>
            <person name="Daum C."/>
            <person name="Saski C.A."/>
            <person name="Payton A.C."/>
            <person name="Mcbreen J.C."/>
            <person name="Conrad R.E."/>
            <person name="Kollar L.M."/>
            <person name="Olsson S."/>
            <person name="Huttunen S."/>
            <person name="Landis J.B."/>
            <person name="Wickett N.J."/>
            <person name="Johnson M.G."/>
            <person name="Rensing S.A."/>
            <person name="Grimwood J."/>
            <person name="Schmutz J."/>
            <person name="Mcdaniel S.F."/>
        </authorList>
    </citation>
    <scope>NUCLEOTIDE SEQUENCE</scope>
    <source>
        <strain evidence="1">R40</strain>
    </source>
</reference>
<gene>
    <name evidence="1" type="ORF">KC19_4G003600</name>
</gene>
<sequence>MCKLECVCASVRVMALSCSRSFGGISWLQVLCVRPHLLPPTSLDSCSRA</sequence>